<dbReference type="PRINTS" id="PR00080">
    <property type="entry name" value="SDRFAMILY"/>
</dbReference>
<name>A0AAE4BP52_9BACT</name>
<dbReference type="AlphaFoldDB" id="A0AAE4BP52"/>
<dbReference type="GO" id="GO:0004316">
    <property type="term" value="F:3-oxoacyl-[acyl-carrier-protein] reductase (NADPH) activity"/>
    <property type="evidence" value="ECO:0007669"/>
    <property type="project" value="UniProtKB-EC"/>
</dbReference>
<dbReference type="Gene3D" id="3.40.50.720">
    <property type="entry name" value="NAD(P)-binding Rossmann-like Domain"/>
    <property type="match status" value="1"/>
</dbReference>
<dbReference type="RefSeq" id="WP_309937046.1">
    <property type="nucleotide sequence ID" value="NZ_AP025305.1"/>
</dbReference>
<dbReference type="PRINTS" id="PR00081">
    <property type="entry name" value="GDHRDH"/>
</dbReference>
<sequence>MNLDLKGRTALVCGASGGIGRSIAKELADLGARVVLFARNREKLEEVKLALNDSFGQIHGLLVADFDNIEQVEEQIDGFLSKEGQVDILVNNSGGPSPGPVFDAGIEEFEIGFRRLLLIAQLLTQKAVPHMKQAKYGRVINIVSTSVRVPIAGLGVSNTIRGAVAGWAKTMANELGPYGITVNNILPGMTDTDRLRSLVISRAEDSGESIKEVEKSMLSKIPAGRFGDPKETAYAAGFLASPSASFINGVNLPVDGGQIPSI</sequence>
<dbReference type="Pfam" id="PF13561">
    <property type="entry name" value="adh_short_C2"/>
    <property type="match status" value="1"/>
</dbReference>
<dbReference type="InterPro" id="IPR036291">
    <property type="entry name" value="NAD(P)-bd_dom_sf"/>
</dbReference>
<dbReference type="PANTHER" id="PTHR42879:SF6">
    <property type="entry name" value="NADPH-DEPENDENT REDUCTASE BACG"/>
    <property type="match status" value="1"/>
</dbReference>
<dbReference type="EMBL" id="JAVDQD010000001">
    <property type="protein sequence ID" value="MDR6237579.1"/>
    <property type="molecule type" value="Genomic_DNA"/>
</dbReference>
<dbReference type="InterPro" id="IPR050259">
    <property type="entry name" value="SDR"/>
</dbReference>
<evidence type="ECO:0000256" key="1">
    <source>
        <dbReference type="ARBA" id="ARBA00006484"/>
    </source>
</evidence>
<reference evidence="2" key="1">
    <citation type="submission" date="2023-07" db="EMBL/GenBank/DDBJ databases">
        <title>Genomic Encyclopedia of Type Strains, Phase IV (KMG-IV): sequencing the most valuable type-strain genomes for metagenomic binning, comparative biology and taxonomic classification.</title>
        <authorList>
            <person name="Goeker M."/>
        </authorList>
    </citation>
    <scope>NUCLEOTIDE SEQUENCE</scope>
    <source>
        <strain evidence="2">DSM 26174</strain>
    </source>
</reference>
<dbReference type="SUPFAM" id="SSF51735">
    <property type="entry name" value="NAD(P)-binding Rossmann-fold domains"/>
    <property type="match status" value="1"/>
</dbReference>
<dbReference type="CDD" id="cd05344">
    <property type="entry name" value="BKR_like_SDR_like"/>
    <property type="match status" value="1"/>
</dbReference>
<accession>A0AAE4BP52</accession>
<gene>
    <name evidence="2" type="ORF">HNQ88_000555</name>
</gene>
<keyword evidence="3" id="KW-1185">Reference proteome</keyword>
<evidence type="ECO:0000313" key="2">
    <source>
        <dbReference type="EMBL" id="MDR6237579.1"/>
    </source>
</evidence>
<dbReference type="FunFam" id="3.40.50.720:FF:000084">
    <property type="entry name" value="Short-chain dehydrogenase reductase"/>
    <property type="match status" value="1"/>
</dbReference>
<evidence type="ECO:0000313" key="3">
    <source>
        <dbReference type="Proteomes" id="UP001185092"/>
    </source>
</evidence>
<protein>
    <submittedName>
        <fullName evidence="2">3-oxoacyl-[acyl-carrier protein] reductase</fullName>
        <ecNumber evidence="2">1.1.1.100</ecNumber>
    </submittedName>
</protein>
<comment type="caution">
    <text evidence="2">The sequence shown here is derived from an EMBL/GenBank/DDBJ whole genome shotgun (WGS) entry which is preliminary data.</text>
</comment>
<dbReference type="EC" id="1.1.1.100" evidence="2"/>
<dbReference type="Proteomes" id="UP001185092">
    <property type="component" value="Unassembled WGS sequence"/>
</dbReference>
<proteinExistence type="inferred from homology"/>
<keyword evidence="2" id="KW-0560">Oxidoreductase</keyword>
<dbReference type="InterPro" id="IPR002347">
    <property type="entry name" value="SDR_fam"/>
</dbReference>
<dbReference type="PANTHER" id="PTHR42879">
    <property type="entry name" value="3-OXOACYL-(ACYL-CARRIER-PROTEIN) REDUCTASE"/>
    <property type="match status" value="1"/>
</dbReference>
<comment type="similarity">
    <text evidence="1">Belongs to the short-chain dehydrogenases/reductases (SDR) family.</text>
</comment>
<organism evidence="2 3">
    <name type="scientific">Aureibacter tunicatorum</name>
    <dbReference type="NCBI Taxonomy" id="866807"/>
    <lineage>
        <taxon>Bacteria</taxon>
        <taxon>Pseudomonadati</taxon>
        <taxon>Bacteroidota</taxon>
        <taxon>Cytophagia</taxon>
        <taxon>Cytophagales</taxon>
        <taxon>Persicobacteraceae</taxon>
        <taxon>Aureibacter</taxon>
    </lineage>
</organism>